<dbReference type="EMBL" id="BATJ01000012">
    <property type="protein sequence ID" value="GAD68211.1"/>
    <property type="molecule type" value="Genomic_DNA"/>
</dbReference>
<dbReference type="Proteomes" id="UP000016570">
    <property type="component" value="Unassembled WGS sequence"/>
</dbReference>
<gene>
    <name evidence="1" type="ORF">VPR01S_12_00200</name>
</gene>
<dbReference type="InterPro" id="IPR027417">
    <property type="entry name" value="P-loop_NTPase"/>
</dbReference>
<sequence>MANVNAIEFDNVDKWYQDYQTLKSINLSVRAGEIPVVCEPSGSRK</sequence>
<accession>U2ZKC7</accession>
<evidence type="ECO:0000313" key="2">
    <source>
        <dbReference type="Proteomes" id="UP000016570"/>
    </source>
</evidence>
<keyword evidence="2" id="KW-1185">Reference proteome</keyword>
<dbReference type="STRING" id="1219065.VPR01S_12_00200"/>
<proteinExistence type="predicted"/>
<name>U2ZKC7_VIBPR</name>
<reference evidence="1 2" key="1">
    <citation type="submission" date="2013-09" db="EMBL/GenBank/DDBJ databases">
        <title>Whole genome shotgun sequence of Vibrio proteolyticus NBRC 13287.</title>
        <authorList>
            <person name="Isaki S."/>
            <person name="Hosoyama A."/>
            <person name="Numata M."/>
            <person name="Hashimoto M."/>
            <person name="Hosoyama Y."/>
            <person name="Tsuchikane K."/>
            <person name="Noguchi M."/>
            <person name="Hirakata S."/>
            <person name="Ichikawa N."/>
            <person name="Ohji S."/>
            <person name="Yamazoe A."/>
            <person name="Fujita N."/>
        </authorList>
    </citation>
    <scope>NUCLEOTIDE SEQUENCE [LARGE SCALE GENOMIC DNA]</scope>
    <source>
        <strain evidence="1 2">NBRC 13287</strain>
    </source>
</reference>
<comment type="caution">
    <text evidence="1">The sequence shown here is derived from an EMBL/GenBank/DDBJ whole genome shotgun (WGS) entry which is preliminary data.</text>
</comment>
<evidence type="ECO:0000313" key="1">
    <source>
        <dbReference type="EMBL" id="GAD68211.1"/>
    </source>
</evidence>
<dbReference type="Gene3D" id="3.40.50.300">
    <property type="entry name" value="P-loop containing nucleotide triphosphate hydrolases"/>
    <property type="match status" value="1"/>
</dbReference>
<dbReference type="SUPFAM" id="SSF52540">
    <property type="entry name" value="P-loop containing nucleoside triphosphate hydrolases"/>
    <property type="match status" value="1"/>
</dbReference>
<dbReference type="AlphaFoldDB" id="U2ZKC7"/>
<evidence type="ECO:0008006" key="3">
    <source>
        <dbReference type="Google" id="ProtNLM"/>
    </source>
</evidence>
<protein>
    <recommendedName>
        <fullName evidence="3">ABC transporter ATP-binding protein</fullName>
    </recommendedName>
</protein>
<organism evidence="1 2">
    <name type="scientific">Vibrio proteolyticus NBRC 13287</name>
    <dbReference type="NCBI Taxonomy" id="1219065"/>
    <lineage>
        <taxon>Bacteria</taxon>
        <taxon>Pseudomonadati</taxon>
        <taxon>Pseudomonadota</taxon>
        <taxon>Gammaproteobacteria</taxon>
        <taxon>Vibrionales</taxon>
        <taxon>Vibrionaceae</taxon>
        <taxon>Vibrio</taxon>
    </lineage>
</organism>